<dbReference type="GO" id="GO:0016776">
    <property type="term" value="F:phosphotransferase activity, phosphate group as acceptor"/>
    <property type="evidence" value="ECO:0007669"/>
    <property type="project" value="InterPro"/>
</dbReference>
<proteinExistence type="predicted"/>
<dbReference type="InterPro" id="IPR027417">
    <property type="entry name" value="P-loop_NTPase"/>
</dbReference>
<name>A0A895YG90_9ACTN</name>
<dbReference type="SUPFAM" id="SSF52540">
    <property type="entry name" value="P-loop containing nucleoside triphosphate hydrolases"/>
    <property type="match status" value="1"/>
</dbReference>
<dbReference type="PANTHER" id="PTHR34383">
    <property type="entry name" value="POLYPHOSPHATE:AMP PHOSPHOTRANSFERASE-RELATED"/>
    <property type="match status" value="1"/>
</dbReference>
<feature type="domain" description="Polyphosphate kinase-2-related" evidence="1">
    <location>
        <begin position="72"/>
        <end position="266"/>
    </location>
</feature>
<dbReference type="GO" id="GO:0006797">
    <property type="term" value="P:polyphosphate metabolic process"/>
    <property type="evidence" value="ECO:0007669"/>
    <property type="project" value="InterPro"/>
</dbReference>
<dbReference type="AlphaFoldDB" id="A0A895YG90"/>
<dbReference type="EMBL" id="CP070499">
    <property type="protein sequence ID" value="QSB15112.1"/>
    <property type="molecule type" value="Genomic_DNA"/>
</dbReference>
<protein>
    <recommendedName>
        <fullName evidence="1">Polyphosphate kinase-2-related domain-containing protein</fullName>
    </recommendedName>
</protein>
<evidence type="ECO:0000313" key="3">
    <source>
        <dbReference type="Proteomes" id="UP000662857"/>
    </source>
</evidence>
<dbReference type="Gene3D" id="3.40.50.300">
    <property type="entry name" value="P-loop containing nucleotide triphosphate hydrolases"/>
    <property type="match status" value="1"/>
</dbReference>
<accession>A0A895YG90</accession>
<dbReference type="Proteomes" id="UP000662857">
    <property type="component" value="Chromosome"/>
</dbReference>
<gene>
    <name evidence="2" type="ORF">JQS43_01665</name>
</gene>
<evidence type="ECO:0000259" key="1">
    <source>
        <dbReference type="Pfam" id="PF03976"/>
    </source>
</evidence>
<dbReference type="PANTHER" id="PTHR34383:SF3">
    <property type="entry name" value="POLYPHOSPHATE:AMP PHOSPHOTRANSFERASE"/>
    <property type="match status" value="1"/>
</dbReference>
<dbReference type="KEGG" id="nhy:JQS43_01665"/>
<dbReference type="NCBIfam" id="TIGR03709">
    <property type="entry name" value="PPK2_rel_1"/>
    <property type="match status" value="1"/>
</dbReference>
<sequence length="301" mass="33654">MIEGMGADLRRLLRAGPGGVELAAVDPRSRPGLTAEQGKQWARERRSELGRELARQQEMLFASAKTAAPGSAAARRRVLLVLQGMDCSGKGGTVRRVVGAMNPIGLRVTAFGPPTEQERERHFLWRVARALPSAGQVGVFDRSHYEDVLIARVRQLVPESVWRGRYDEINQWESELVAGGVTIVKVMLHLSYREQTERLAARLANPAKHWKLDPSDLDERTRWGDYQEAYAELLARCSTDAAPWYVVPADRKWYRDWAVTELLLATCRDLGLRYPPATVDVAEFQRRLAATAQWGTGPGKG</sequence>
<reference evidence="2" key="1">
    <citation type="submission" date="2021-02" db="EMBL/GenBank/DDBJ databases">
        <title>Natrosporangium hydrolyticum gen. nov., sp. nov, a haloalkaliphilic actinobacterium from a soda solonchak soil.</title>
        <authorList>
            <person name="Sorokin D.Y."/>
            <person name="Khijniak T.V."/>
            <person name="Zakharycheva A.P."/>
            <person name="Boueva O.V."/>
            <person name="Ariskina E.V."/>
            <person name="Hahnke R.L."/>
            <person name="Bunk B."/>
            <person name="Sproer C."/>
            <person name="Schumann P."/>
            <person name="Evtushenko L.I."/>
            <person name="Kublanov I.V."/>
        </authorList>
    </citation>
    <scope>NUCLEOTIDE SEQUENCE</scope>
    <source>
        <strain evidence="2">DSM 106523</strain>
    </source>
</reference>
<keyword evidence="3" id="KW-1185">Reference proteome</keyword>
<dbReference type="Pfam" id="PF03976">
    <property type="entry name" value="PPK2"/>
    <property type="match status" value="1"/>
</dbReference>
<organism evidence="2 3">
    <name type="scientific">Natronosporangium hydrolyticum</name>
    <dbReference type="NCBI Taxonomy" id="2811111"/>
    <lineage>
        <taxon>Bacteria</taxon>
        <taxon>Bacillati</taxon>
        <taxon>Actinomycetota</taxon>
        <taxon>Actinomycetes</taxon>
        <taxon>Micromonosporales</taxon>
        <taxon>Micromonosporaceae</taxon>
        <taxon>Natronosporangium</taxon>
    </lineage>
</organism>
<dbReference type="InterPro" id="IPR022300">
    <property type="entry name" value="PPK2-rel_1"/>
</dbReference>
<evidence type="ECO:0000313" key="2">
    <source>
        <dbReference type="EMBL" id="QSB15112.1"/>
    </source>
</evidence>
<dbReference type="InterPro" id="IPR022488">
    <property type="entry name" value="PPK2-related"/>
</dbReference>